<evidence type="ECO:0000256" key="1">
    <source>
        <dbReference type="SAM" id="MobiDB-lite"/>
    </source>
</evidence>
<feature type="compositionally biased region" description="Polar residues" evidence="1">
    <location>
        <begin position="10"/>
        <end position="25"/>
    </location>
</feature>
<evidence type="ECO:0000313" key="3">
    <source>
        <dbReference type="Proteomes" id="UP000827092"/>
    </source>
</evidence>
<name>A0AAV6UIS9_9ARAC</name>
<accession>A0AAV6UIS9</accession>
<organism evidence="2 3">
    <name type="scientific">Oedothorax gibbosus</name>
    <dbReference type="NCBI Taxonomy" id="931172"/>
    <lineage>
        <taxon>Eukaryota</taxon>
        <taxon>Metazoa</taxon>
        <taxon>Ecdysozoa</taxon>
        <taxon>Arthropoda</taxon>
        <taxon>Chelicerata</taxon>
        <taxon>Arachnida</taxon>
        <taxon>Araneae</taxon>
        <taxon>Araneomorphae</taxon>
        <taxon>Entelegynae</taxon>
        <taxon>Araneoidea</taxon>
        <taxon>Linyphiidae</taxon>
        <taxon>Erigoninae</taxon>
        <taxon>Oedothorax</taxon>
    </lineage>
</organism>
<protein>
    <submittedName>
        <fullName evidence="2">Uncharacterized protein</fullName>
    </submittedName>
</protein>
<feature type="region of interest" description="Disordered" evidence="1">
    <location>
        <begin position="1"/>
        <end position="48"/>
    </location>
</feature>
<dbReference type="Proteomes" id="UP000827092">
    <property type="component" value="Unassembled WGS sequence"/>
</dbReference>
<comment type="caution">
    <text evidence="2">The sequence shown here is derived from an EMBL/GenBank/DDBJ whole genome shotgun (WGS) entry which is preliminary data.</text>
</comment>
<sequence>MTHFLHSHGTDLQLSFSGSYTTSKKPPNKPTVKPSQINHLPKDTAGDIHFNSSRRFRAGLAEKKTFQFDIPLMRGSPSYRRCSTDGHIGYSVMECRGRCNRP</sequence>
<gene>
    <name evidence="2" type="ORF">JTE90_024461</name>
</gene>
<keyword evidence="3" id="KW-1185">Reference proteome</keyword>
<evidence type="ECO:0000313" key="2">
    <source>
        <dbReference type="EMBL" id="KAG8184004.1"/>
    </source>
</evidence>
<reference evidence="2 3" key="1">
    <citation type="journal article" date="2022" name="Nat. Ecol. Evol.">
        <title>A masculinizing supergene underlies an exaggerated male reproductive morph in a spider.</title>
        <authorList>
            <person name="Hendrickx F."/>
            <person name="De Corte Z."/>
            <person name="Sonet G."/>
            <person name="Van Belleghem S.M."/>
            <person name="Kostlbacher S."/>
            <person name="Vangestel C."/>
        </authorList>
    </citation>
    <scope>NUCLEOTIDE SEQUENCE [LARGE SCALE GENOMIC DNA]</scope>
    <source>
        <strain evidence="2">W744_W776</strain>
    </source>
</reference>
<proteinExistence type="predicted"/>
<dbReference type="AlphaFoldDB" id="A0AAV6UIS9"/>
<dbReference type="EMBL" id="JAFNEN010000391">
    <property type="protein sequence ID" value="KAG8184004.1"/>
    <property type="molecule type" value="Genomic_DNA"/>
</dbReference>